<evidence type="ECO:0000256" key="3">
    <source>
        <dbReference type="SAM" id="Phobius"/>
    </source>
</evidence>
<feature type="transmembrane region" description="Helical" evidence="3">
    <location>
        <begin position="31"/>
        <end position="52"/>
    </location>
</feature>
<dbReference type="InterPro" id="IPR047817">
    <property type="entry name" value="ABC2_TM_bact-type"/>
</dbReference>
<feature type="transmembrane region" description="Helical" evidence="3">
    <location>
        <begin position="171"/>
        <end position="190"/>
    </location>
</feature>
<dbReference type="PANTHER" id="PTHR30413">
    <property type="entry name" value="INNER MEMBRANE TRANSPORT PERMEASE"/>
    <property type="match status" value="1"/>
</dbReference>
<organism evidence="5">
    <name type="scientific">Citrobacter gillenii</name>
    <dbReference type="NCBI Taxonomy" id="67828"/>
    <lineage>
        <taxon>Bacteria</taxon>
        <taxon>Pseudomonadati</taxon>
        <taxon>Pseudomonadota</taxon>
        <taxon>Gammaproteobacteria</taxon>
        <taxon>Enterobacterales</taxon>
        <taxon>Enterobacteriaceae</taxon>
        <taxon>Citrobacter</taxon>
        <taxon>Citrobacter freundii complex</taxon>
    </lineage>
</organism>
<feature type="domain" description="ABC transmembrane type-2" evidence="4">
    <location>
        <begin position="32"/>
        <end position="252"/>
    </location>
</feature>
<keyword evidence="3" id="KW-0472">Membrane</keyword>
<sequence length="260" mass="29671">MNSYLKGVWESRYFWIHLSLSDLRSRWRRSFFGVLWSILQPLGITILISIVFGKMFNSPITTYAPYILSGILIWDYLITCVTGGSLSFVQADAYIKQCNHPLAIYTLRTVCTATFILGLASVSLLGWVLVILPHNFGLCWIAALSIFPLLILLAWPLSTILAYIGVRFRDVPHALALVMQGLWFISPVYFETKIFRSGGLHVLIDYNPVYHLLQIVRAPLLQGEWPTLVNYQYVLGTALVFMVIAVLMGRKMERKVIFYL</sequence>
<keyword evidence="2" id="KW-0813">Transport</keyword>
<dbReference type="AlphaFoldDB" id="A0A2Z4BVH6"/>
<feature type="transmembrane region" description="Helical" evidence="3">
    <location>
        <begin position="64"/>
        <end position="89"/>
    </location>
</feature>
<dbReference type="EMBL" id="MH325891">
    <property type="protein sequence ID" value="AWU66625.1"/>
    <property type="molecule type" value="Genomic_DNA"/>
</dbReference>
<feature type="transmembrane region" description="Helical" evidence="3">
    <location>
        <begin position="110"/>
        <end position="132"/>
    </location>
</feature>
<dbReference type="GO" id="GO:0015920">
    <property type="term" value="P:lipopolysaccharide transport"/>
    <property type="evidence" value="ECO:0007669"/>
    <property type="project" value="TreeGrafter"/>
</dbReference>
<evidence type="ECO:0000256" key="2">
    <source>
        <dbReference type="ARBA" id="ARBA00022448"/>
    </source>
</evidence>
<reference evidence="5" key="1">
    <citation type="submission" date="2018-05" db="EMBL/GenBank/DDBJ databases">
        <authorList>
            <person name="Lanie J.A."/>
            <person name="Ng W.-L."/>
            <person name="Kazmierczak K.M."/>
            <person name="Andrzejewski T.M."/>
            <person name="Davidsen T.M."/>
            <person name="Wayne K.J."/>
            <person name="Tettelin H."/>
            <person name="Glass J.I."/>
            <person name="Rusch D."/>
            <person name="Podicherti R."/>
            <person name="Tsui H.-C.T."/>
            <person name="Winkler M.E."/>
        </authorList>
    </citation>
    <scope>NUCLEOTIDE SEQUENCE</scope>
    <source>
        <strain evidence="5">O9_G3533</strain>
    </source>
</reference>
<accession>A0A2Z4BVH6</accession>
<protein>
    <submittedName>
        <fullName evidence="5">ABC transporter permease</fullName>
    </submittedName>
</protein>
<keyword evidence="3" id="KW-0812">Transmembrane</keyword>
<evidence type="ECO:0000256" key="1">
    <source>
        <dbReference type="ARBA" id="ARBA00007783"/>
    </source>
</evidence>
<gene>
    <name evidence="5" type="primary">wzm</name>
</gene>
<dbReference type="PROSITE" id="PS51012">
    <property type="entry name" value="ABC_TM2"/>
    <property type="match status" value="1"/>
</dbReference>
<dbReference type="PANTHER" id="PTHR30413:SF10">
    <property type="entry name" value="CAPSULE POLYSACCHARIDE EXPORT INNER-MEMBRANE PROTEIN CTRC"/>
    <property type="match status" value="1"/>
</dbReference>
<feature type="transmembrane region" description="Helical" evidence="3">
    <location>
        <begin position="138"/>
        <end position="164"/>
    </location>
</feature>
<comment type="similarity">
    <text evidence="1">Belongs to the ABC-2 integral membrane protein family.</text>
</comment>
<evidence type="ECO:0000313" key="5">
    <source>
        <dbReference type="EMBL" id="AWU66625.1"/>
    </source>
</evidence>
<name>A0A2Z4BVH6_9ENTR</name>
<proteinExistence type="inferred from homology"/>
<evidence type="ECO:0000259" key="4">
    <source>
        <dbReference type="PROSITE" id="PS51012"/>
    </source>
</evidence>
<keyword evidence="3" id="KW-1133">Transmembrane helix</keyword>
<feature type="transmembrane region" description="Helical" evidence="3">
    <location>
        <begin position="231"/>
        <end position="249"/>
    </location>
</feature>